<organism evidence="1 2">
    <name type="scientific">Stenotrophomonas koreensis</name>
    <dbReference type="NCBI Taxonomy" id="266128"/>
    <lineage>
        <taxon>Bacteria</taxon>
        <taxon>Pseudomonadati</taxon>
        <taxon>Pseudomonadota</taxon>
        <taxon>Gammaproteobacteria</taxon>
        <taxon>Lysobacterales</taxon>
        <taxon>Lysobacteraceae</taxon>
        <taxon>Stenotrophomonas</taxon>
    </lineage>
</organism>
<dbReference type="Pfam" id="PF13589">
    <property type="entry name" value="HATPase_c_3"/>
    <property type="match status" value="1"/>
</dbReference>
<evidence type="ECO:0000313" key="1">
    <source>
        <dbReference type="EMBL" id="MBB1116026.1"/>
    </source>
</evidence>
<dbReference type="AlphaFoldDB" id="A0A7W3YTG9"/>
<accession>A0A7W3YTG9</accession>
<dbReference type="SUPFAM" id="SSF55874">
    <property type="entry name" value="ATPase domain of HSP90 chaperone/DNA topoisomerase II/histidine kinase"/>
    <property type="match status" value="1"/>
</dbReference>
<comment type="caution">
    <text evidence="1">The sequence shown here is derived from an EMBL/GenBank/DDBJ whole genome shotgun (WGS) entry which is preliminary data.</text>
</comment>
<protein>
    <submittedName>
        <fullName evidence="1">ATP-binding protein</fullName>
    </submittedName>
</protein>
<dbReference type="InterPro" id="IPR036890">
    <property type="entry name" value="HATPase_C_sf"/>
</dbReference>
<proteinExistence type="predicted"/>
<keyword evidence="1" id="KW-0547">Nucleotide-binding</keyword>
<reference evidence="1 2" key="1">
    <citation type="submission" date="2020-08" db="EMBL/GenBank/DDBJ databases">
        <title>Stenotrophomonas sp. W1S232.</title>
        <authorList>
            <person name="Deng Y."/>
        </authorList>
    </citation>
    <scope>NUCLEOTIDE SEQUENCE [LARGE SCALE GENOMIC DNA]</scope>
    <source>
        <strain evidence="1 2">W1S232</strain>
    </source>
</reference>
<dbReference type="GO" id="GO:0005524">
    <property type="term" value="F:ATP binding"/>
    <property type="evidence" value="ECO:0007669"/>
    <property type="project" value="UniProtKB-KW"/>
</dbReference>
<name>A0A7W3YTG9_9GAMM</name>
<gene>
    <name evidence="1" type="ORF">H4O09_02955</name>
</gene>
<dbReference type="RefSeq" id="WP_182621382.1">
    <property type="nucleotide sequence ID" value="NZ_JACIUV010000001.1"/>
</dbReference>
<sequence length="508" mass="56936">MKGYVTRSAPPRADGTIEALRGLGYTTESALADLIDNSISAGAKRIDVDFHWSGGESWIAIGDDGHGMTDHDLDQAMRLAERNPLVERSSSDLGRFGMGLKTASFSQCRRLTVASRRNGNSSCLRWDLDFLANEAGGDWLLLEGPDGGSRDRIASLDQKEHGTIVLWEVLDRIVSSGFKDQDFLDLIDRVERHLGMVFHRFLDGSGPSVELRINDRKVRPWDPFLTWHPATWRSPEVPIGVGDWKVCARTYVLPHKERMTDKEFVEAGGPDGWSSQQGFYVYRGRRLLVPGSWLGLGRGRSWSKDESHRLARIQLDIPNSSDTDWKIDIRKSTAHPPVRLRDQLTRLAEDARERARRVFLHRAQSNTSVGRSEEVAPVWISKDLTSGRKYLVDRSHPAVQPLLEKGGDIAERVEAMLRVLEETIPVQRIWLDTAESGEQARSGFTSTPSSEVMQVLLVFYRNLVCLKGMSPELARKQLLATEPFDLHPDLVASLPDEVPSNNPSGTTQ</sequence>
<dbReference type="EMBL" id="JACIUV010000001">
    <property type="protein sequence ID" value="MBB1116026.1"/>
    <property type="molecule type" value="Genomic_DNA"/>
</dbReference>
<evidence type="ECO:0000313" key="2">
    <source>
        <dbReference type="Proteomes" id="UP000550609"/>
    </source>
</evidence>
<dbReference type="Proteomes" id="UP000550609">
    <property type="component" value="Unassembled WGS sequence"/>
</dbReference>
<keyword evidence="1" id="KW-0067">ATP-binding</keyword>
<dbReference type="Gene3D" id="3.30.565.10">
    <property type="entry name" value="Histidine kinase-like ATPase, C-terminal domain"/>
    <property type="match status" value="1"/>
</dbReference>